<dbReference type="Proteomes" id="UP000054977">
    <property type="component" value="Unassembled WGS sequence"/>
</dbReference>
<protein>
    <submittedName>
        <fullName evidence="1">Integrase catalytic region</fullName>
    </submittedName>
</protein>
<accession>A0A158JE32</accession>
<keyword evidence="2" id="KW-1185">Reference proteome</keyword>
<reference evidence="1" key="1">
    <citation type="submission" date="2016-01" db="EMBL/GenBank/DDBJ databases">
        <authorList>
            <person name="Peeters C."/>
        </authorList>
    </citation>
    <scope>NUCLEOTIDE SEQUENCE [LARGE SCALE GENOMIC DNA]</scope>
    <source>
        <strain evidence="1">LMG 22934</strain>
    </source>
</reference>
<gene>
    <name evidence="1" type="ORF">AWB65_06381</name>
</gene>
<comment type="caution">
    <text evidence="1">The sequence shown here is derived from an EMBL/GenBank/DDBJ whole genome shotgun (WGS) entry which is preliminary data.</text>
</comment>
<dbReference type="AlphaFoldDB" id="A0A158JE32"/>
<proteinExistence type="predicted"/>
<evidence type="ECO:0000313" key="2">
    <source>
        <dbReference type="Proteomes" id="UP000054977"/>
    </source>
</evidence>
<organism evidence="1 2">
    <name type="scientific">Caballeronia humi</name>
    <dbReference type="NCBI Taxonomy" id="326474"/>
    <lineage>
        <taxon>Bacteria</taxon>
        <taxon>Pseudomonadati</taxon>
        <taxon>Pseudomonadota</taxon>
        <taxon>Betaproteobacteria</taxon>
        <taxon>Burkholderiales</taxon>
        <taxon>Burkholderiaceae</taxon>
        <taxon>Caballeronia</taxon>
    </lineage>
</organism>
<evidence type="ECO:0000313" key="1">
    <source>
        <dbReference type="EMBL" id="SAL66709.1"/>
    </source>
</evidence>
<sequence length="48" mass="5643">MYSYEDRIRAVKFYLKLGKRLTATVRQLGYPTTKSLERCYHDLASAND</sequence>
<dbReference type="OrthoDB" id="9765502at2"/>
<name>A0A158JE32_9BURK</name>
<dbReference type="EMBL" id="FCNW02000079">
    <property type="protein sequence ID" value="SAL66709.1"/>
    <property type="molecule type" value="Genomic_DNA"/>
</dbReference>